<dbReference type="RefSeq" id="WP_193916132.1">
    <property type="nucleotide sequence ID" value="NZ_JADEWL010000003.1"/>
</dbReference>
<keyword evidence="2" id="KW-0540">Nuclease</keyword>
<sequence>MTVQLLRRKFTVEQFHKMAESGILNEDDRVELIRGEIIEMAAIGTKHAACVRRLDNVLHTKLGDKVIISVQNPVGLDDSSEPQPDVVLLKPREDFYASAHPQPKDILLVIEVADSTIKYDREVKVPLYAQEGVIKVWLVDINSECVEVYREPVNGIYKSIQKFSRGDLFIQAFDDVSIRVDEILGNI</sequence>
<name>A0A8J7JRH8_9CYAN</name>
<feature type="domain" description="Putative restriction endonuclease" evidence="1">
    <location>
        <begin position="12"/>
        <end position="171"/>
    </location>
</feature>
<evidence type="ECO:0000259" key="1">
    <source>
        <dbReference type="Pfam" id="PF05685"/>
    </source>
</evidence>
<keyword evidence="2" id="KW-0378">Hydrolase</keyword>
<dbReference type="Pfam" id="PF05685">
    <property type="entry name" value="Uma2"/>
    <property type="match status" value="1"/>
</dbReference>
<dbReference type="GO" id="GO:0004519">
    <property type="term" value="F:endonuclease activity"/>
    <property type="evidence" value="ECO:0007669"/>
    <property type="project" value="UniProtKB-KW"/>
</dbReference>
<dbReference type="InterPro" id="IPR011335">
    <property type="entry name" value="Restrct_endonuc-II-like"/>
</dbReference>
<protein>
    <submittedName>
        <fullName evidence="2">Uma2 family endonuclease</fullName>
    </submittedName>
</protein>
<accession>A0A8J7JRH8</accession>
<reference evidence="2" key="1">
    <citation type="submission" date="2020-10" db="EMBL/GenBank/DDBJ databases">
        <authorList>
            <person name="Castelo-Branco R."/>
            <person name="Eusebio N."/>
            <person name="Adriana R."/>
            <person name="Vieira A."/>
            <person name="Brugerolle De Fraissinette N."/>
            <person name="Rezende De Castro R."/>
            <person name="Schneider M.P."/>
            <person name="Vasconcelos V."/>
            <person name="Leao P.N."/>
        </authorList>
    </citation>
    <scope>NUCLEOTIDE SEQUENCE</scope>
    <source>
        <strain evidence="2">LEGE 06105</strain>
    </source>
</reference>
<keyword evidence="2" id="KW-0255">Endonuclease</keyword>
<dbReference type="EMBL" id="JADEWL010000003">
    <property type="protein sequence ID" value="MBE9211349.1"/>
    <property type="molecule type" value="Genomic_DNA"/>
</dbReference>
<dbReference type="AlphaFoldDB" id="A0A8J7JRH8"/>
<organism evidence="2 3">
    <name type="scientific">Plectonema cf. radiosum LEGE 06105</name>
    <dbReference type="NCBI Taxonomy" id="945769"/>
    <lineage>
        <taxon>Bacteria</taxon>
        <taxon>Bacillati</taxon>
        <taxon>Cyanobacteriota</taxon>
        <taxon>Cyanophyceae</taxon>
        <taxon>Oscillatoriophycideae</taxon>
        <taxon>Oscillatoriales</taxon>
        <taxon>Microcoleaceae</taxon>
        <taxon>Plectonema</taxon>
    </lineage>
</organism>
<dbReference type="SUPFAM" id="SSF52980">
    <property type="entry name" value="Restriction endonuclease-like"/>
    <property type="match status" value="1"/>
</dbReference>
<gene>
    <name evidence="2" type="ORF">IQ247_01215</name>
</gene>
<dbReference type="CDD" id="cd06260">
    <property type="entry name" value="DUF820-like"/>
    <property type="match status" value="1"/>
</dbReference>
<keyword evidence="3" id="KW-1185">Reference proteome</keyword>
<dbReference type="Proteomes" id="UP000620559">
    <property type="component" value="Unassembled WGS sequence"/>
</dbReference>
<evidence type="ECO:0000313" key="2">
    <source>
        <dbReference type="EMBL" id="MBE9211349.1"/>
    </source>
</evidence>
<proteinExistence type="predicted"/>
<dbReference type="PANTHER" id="PTHR35400:SF1">
    <property type="entry name" value="SLR1083 PROTEIN"/>
    <property type="match status" value="1"/>
</dbReference>
<dbReference type="InterPro" id="IPR008538">
    <property type="entry name" value="Uma2"/>
</dbReference>
<comment type="caution">
    <text evidence="2">The sequence shown here is derived from an EMBL/GenBank/DDBJ whole genome shotgun (WGS) entry which is preliminary data.</text>
</comment>
<dbReference type="PANTHER" id="PTHR35400">
    <property type="entry name" value="SLR1083 PROTEIN"/>
    <property type="match status" value="1"/>
</dbReference>
<evidence type="ECO:0000313" key="3">
    <source>
        <dbReference type="Proteomes" id="UP000620559"/>
    </source>
</evidence>
<dbReference type="InterPro" id="IPR012296">
    <property type="entry name" value="Nuclease_put_TT1808"/>
</dbReference>
<dbReference type="Gene3D" id="3.90.1570.10">
    <property type="entry name" value="tt1808, chain A"/>
    <property type="match status" value="1"/>
</dbReference>